<feature type="transmembrane region" description="Helical" evidence="2">
    <location>
        <begin position="470"/>
        <end position="493"/>
    </location>
</feature>
<evidence type="ECO:0000313" key="4">
    <source>
        <dbReference type="EMBL" id="KAF5828609.1"/>
    </source>
</evidence>
<keyword evidence="2" id="KW-0472">Membrane</keyword>
<evidence type="ECO:0000256" key="3">
    <source>
        <dbReference type="SAM" id="SignalP"/>
    </source>
</evidence>
<gene>
    <name evidence="4" type="ORF">DUNSADRAFT_17322</name>
</gene>
<dbReference type="InterPro" id="IPR029787">
    <property type="entry name" value="Nucleotide_cyclase"/>
</dbReference>
<dbReference type="Proteomes" id="UP000815325">
    <property type="component" value="Unassembled WGS sequence"/>
</dbReference>
<dbReference type="SUPFAM" id="SSF52058">
    <property type="entry name" value="L domain-like"/>
    <property type="match status" value="1"/>
</dbReference>
<evidence type="ECO:0000256" key="2">
    <source>
        <dbReference type="SAM" id="Phobius"/>
    </source>
</evidence>
<accession>A0ABQ7G1Y0</accession>
<evidence type="ECO:0000313" key="5">
    <source>
        <dbReference type="Proteomes" id="UP000815325"/>
    </source>
</evidence>
<dbReference type="PANTHER" id="PTHR48010">
    <property type="entry name" value="OS05G0588300 PROTEIN"/>
    <property type="match status" value="1"/>
</dbReference>
<comment type="caution">
    <text evidence="4">The sequence shown here is derived from an EMBL/GenBank/DDBJ whole genome shotgun (WGS) entry which is preliminary data.</text>
</comment>
<dbReference type="EMBL" id="MU070272">
    <property type="protein sequence ID" value="KAF5828609.1"/>
    <property type="molecule type" value="Genomic_DNA"/>
</dbReference>
<dbReference type="SUPFAM" id="SSF55073">
    <property type="entry name" value="Nucleotide cyclase"/>
    <property type="match status" value="1"/>
</dbReference>
<proteinExistence type="predicted"/>
<dbReference type="Gene3D" id="3.80.10.10">
    <property type="entry name" value="Ribonuclease Inhibitor"/>
    <property type="match status" value="1"/>
</dbReference>
<comment type="subcellular location">
    <subcellularLocation>
        <location evidence="1">Cytoplasm</location>
        <location evidence="1">Cytoskeleton</location>
        <location evidence="1">Cilium axoneme</location>
    </subcellularLocation>
</comment>
<protein>
    <recommendedName>
        <fullName evidence="6">Guanylate cyclase domain-containing protein</fullName>
    </recommendedName>
</protein>
<dbReference type="InterPro" id="IPR050994">
    <property type="entry name" value="At_inactive_RLKs"/>
</dbReference>
<keyword evidence="3" id="KW-0732">Signal</keyword>
<evidence type="ECO:0000256" key="1">
    <source>
        <dbReference type="ARBA" id="ARBA00004430"/>
    </source>
</evidence>
<organism evidence="4 5">
    <name type="scientific">Dunaliella salina</name>
    <name type="common">Green alga</name>
    <name type="synonym">Protococcus salinus</name>
    <dbReference type="NCBI Taxonomy" id="3046"/>
    <lineage>
        <taxon>Eukaryota</taxon>
        <taxon>Viridiplantae</taxon>
        <taxon>Chlorophyta</taxon>
        <taxon>core chlorophytes</taxon>
        <taxon>Chlorophyceae</taxon>
        <taxon>CS clade</taxon>
        <taxon>Chlamydomonadales</taxon>
        <taxon>Dunaliellaceae</taxon>
        <taxon>Dunaliella</taxon>
    </lineage>
</organism>
<dbReference type="Gene3D" id="3.30.70.1230">
    <property type="entry name" value="Nucleotide cyclase"/>
    <property type="match status" value="1"/>
</dbReference>
<dbReference type="InterPro" id="IPR032675">
    <property type="entry name" value="LRR_dom_sf"/>
</dbReference>
<name>A0ABQ7G1Y0_DUNSA</name>
<feature type="chain" id="PRO_5045357946" description="Guanylate cyclase domain-containing protein" evidence="3">
    <location>
        <begin position="17"/>
        <end position="918"/>
    </location>
</feature>
<keyword evidence="2" id="KW-0812">Transmembrane</keyword>
<sequence>MLFFFLLLLEADTAHGDVRASNCSTVEEQQSSLVDLYSAWGGPSWRNNKGWLNTSMACEDSGVQLPAHCCWFGILCCLSRTCSRSQRADIDRCDCSEPGLVWAIELDSNNLEGNFSSLDHSAFACELYGLRVANNKLSGPIGQDFTLYEKIGYAELQENNLQGTLPVGLGKLFTLWSFFLGRNMLEGPLPSDICGENTRMFILSVENNRFSGQLDLARCTSLGFFFAEGNNFSTVFTSATPMLPSLRAVYLGQNNLVGRVPKDDLITRLPNLEEFGLFQNQLSGPLPEMAMFSLQHISLGDNRFTGPIPLSWSRVARPGFRVYLQTNYLSCCGTNPLPAEELTMAKDIQRIDQVYQGVDYGAPLLPPFLELTDILVPVRVFPRQSFKATGLRCPELKVSGDMDFEPTPGQPTDVLQWTLDPSYYMFEKCECEKGLQLVNLTKPGRLPYFECQAPLDATAENKSWEEAHPWAIVIIVVVGCALLITLLLGLYLYKGTEVVQRLNNLKKRMHGLPTSGPFTAVVTDIQGWTDLCSQHPELSWKVLSIHNSILRRARWNNFGSTHETEGDSFTMVFYDAKDAVAFCLQAQQMLSMQQWPSHEDANNEEQSAPLMPSYANPVSHQLLKKSRSTNSISVVNPLSSSKLHHNSDQEGTASMDIRVRMGLASGFLSSGESLHAHPTIAFAKEVSDAAVGGQILMESSTFYAVKDSLGELGTVDAQGMHLDRLRMRRVFNWSACFLFRSVAPSAAANDDAVVLDMGTYTKQPTQSHPHKARLDEEHKQAQAIPRNSTAGRTPKSLLFNRMSSLTGSARTASSPGDLHLYQVLPADGAERAKLWGSILRLKVPVKDSLSKGYFDAPGTLDAPLGNSKGSAKASLPLVTTVFASVEPARFLSSKETRQVERGLLACARNCLDLEQVCD</sequence>
<evidence type="ECO:0008006" key="6">
    <source>
        <dbReference type="Google" id="ProtNLM"/>
    </source>
</evidence>
<keyword evidence="5" id="KW-1185">Reference proteome</keyword>
<dbReference type="PANTHER" id="PTHR48010:SF58">
    <property type="entry name" value="RECEPTOR PROTEIN KINASE-LIKE PROTEIN ZAR1"/>
    <property type="match status" value="1"/>
</dbReference>
<feature type="signal peptide" evidence="3">
    <location>
        <begin position="1"/>
        <end position="16"/>
    </location>
</feature>
<keyword evidence="2" id="KW-1133">Transmembrane helix</keyword>
<reference evidence="4" key="1">
    <citation type="submission" date="2017-08" db="EMBL/GenBank/DDBJ databases">
        <authorList>
            <person name="Polle J.E."/>
            <person name="Barry K."/>
            <person name="Cushman J."/>
            <person name="Schmutz J."/>
            <person name="Tran D."/>
            <person name="Hathwaick L.T."/>
            <person name="Yim W.C."/>
            <person name="Jenkins J."/>
            <person name="Mckie-Krisberg Z.M."/>
            <person name="Prochnik S."/>
            <person name="Lindquist E."/>
            <person name="Dockter R.B."/>
            <person name="Adam C."/>
            <person name="Molina H."/>
            <person name="Bunkerborg J."/>
            <person name="Jin E."/>
            <person name="Buchheim M."/>
            <person name="Magnuson J."/>
        </authorList>
    </citation>
    <scope>NUCLEOTIDE SEQUENCE</scope>
    <source>
        <strain evidence="4">CCAP 19/18</strain>
    </source>
</reference>